<feature type="region of interest" description="Disordered" evidence="1">
    <location>
        <begin position="33"/>
        <end position="54"/>
    </location>
</feature>
<accession>A0ABQ6MI96</accession>
<feature type="non-terminal residue" evidence="3">
    <location>
        <position position="160"/>
    </location>
</feature>
<dbReference type="Proteomes" id="UP001165060">
    <property type="component" value="Unassembled WGS sequence"/>
</dbReference>
<evidence type="ECO:0000256" key="2">
    <source>
        <dbReference type="SAM" id="Phobius"/>
    </source>
</evidence>
<evidence type="ECO:0000313" key="4">
    <source>
        <dbReference type="Proteomes" id="UP001165060"/>
    </source>
</evidence>
<dbReference type="EMBL" id="BRYB01005623">
    <property type="protein sequence ID" value="GMI26874.1"/>
    <property type="molecule type" value="Genomic_DNA"/>
</dbReference>
<keyword evidence="2" id="KW-0812">Transmembrane</keyword>
<protein>
    <submittedName>
        <fullName evidence="3">Uncharacterized protein</fullName>
    </submittedName>
</protein>
<proteinExistence type="predicted"/>
<evidence type="ECO:0000313" key="3">
    <source>
        <dbReference type="EMBL" id="GMI26874.1"/>
    </source>
</evidence>
<reference evidence="3 4" key="1">
    <citation type="journal article" date="2023" name="Commun. Biol.">
        <title>Genome analysis of Parmales, the sister group of diatoms, reveals the evolutionary specialization of diatoms from phago-mixotrophs to photoautotrophs.</title>
        <authorList>
            <person name="Ban H."/>
            <person name="Sato S."/>
            <person name="Yoshikawa S."/>
            <person name="Yamada K."/>
            <person name="Nakamura Y."/>
            <person name="Ichinomiya M."/>
            <person name="Sato N."/>
            <person name="Blanc-Mathieu R."/>
            <person name="Endo H."/>
            <person name="Kuwata A."/>
            <person name="Ogata H."/>
        </authorList>
    </citation>
    <scope>NUCLEOTIDE SEQUENCE [LARGE SCALE GENOMIC DNA]</scope>
</reference>
<keyword evidence="2" id="KW-1133">Transmembrane helix</keyword>
<organism evidence="3 4">
    <name type="scientific">Tetraparma gracilis</name>
    <dbReference type="NCBI Taxonomy" id="2962635"/>
    <lineage>
        <taxon>Eukaryota</taxon>
        <taxon>Sar</taxon>
        <taxon>Stramenopiles</taxon>
        <taxon>Ochrophyta</taxon>
        <taxon>Bolidophyceae</taxon>
        <taxon>Parmales</taxon>
        <taxon>Triparmaceae</taxon>
        <taxon>Tetraparma</taxon>
    </lineage>
</organism>
<keyword evidence="2" id="KW-0472">Membrane</keyword>
<feature type="transmembrane region" description="Helical" evidence="2">
    <location>
        <begin position="81"/>
        <end position="106"/>
    </location>
</feature>
<name>A0ABQ6MI96_9STRA</name>
<keyword evidence="4" id="KW-1185">Reference proteome</keyword>
<comment type="caution">
    <text evidence="3">The sequence shown here is derived from an EMBL/GenBank/DDBJ whole genome shotgun (WGS) entry which is preliminary data.</text>
</comment>
<evidence type="ECO:0000256" key="1">
    <source>
        <dbReference type="SAM" id="MobiDB-lite"/>
    </source>
</evidence>
<gene>
    <name evidence="3" type="ORF">TeGR_g9014</name>
</gene>
<sequence>MPSSLPASLTTSLTSLTPLISSALTSAQNHLVPNHPSSDSVDGSLHGPRSVRSDEGTAATVQEFVGIVTRVLSAINAFLDFVYYTVQLTVFLSCLFVASSLTYHLIYKLLIPTDIYASSVPLIYSNASAFGLLDFSSLSAPAPSLSFYCSNPHTVAILNL</sequence>